<accession>A0A0H4JD08</accession>
<protein>
    <submittedName>
        <fullName evidence="2">Flagellar protein FlgA</fullName>
    </submittedName>
</protein>
<dbReference type="EMBL" id="KP738729">
    <property type="protein sequence ID" value="AKO69662.1"/>
    <property type="molecule type" value="Genomic_DNA"/>
</dbReference>
<name>A0A0H4JD08_9GAMM</name>
<dbReference type="SMART" id="SM00858">
    <property type="entry name" value="SAF"/>
    <property type="match status" value="1"/>
</dbReference>
<feature type="domain" description="SAF" evidence="1">
    <location>
        <begin position="35"/>
        <end position="99"/>
    </location>
</feature>
<dbReference type="AlphaFoldDB" id="A0A0H4JD08"/>
<keyword evidence="2" id="KW-0969">Cilium</keyword>
<organism evidence="2">
    <name type="scientific">Aeromonas sp. Ne-1</name>
    <dbReference type="NCBI Taxonomy" id="1675689"/>
    <lineage>
        <taxon>Bacteria</taxon>
        <taxon>Pseudomonadati</taxon>
        <taxon>Pseudomonadota</taxon>
        <taxon>Gammaproteobacteria</taxon>
        <taxon>Aeromonadales</taxon>
        <taxon>Aeromonadaceae</taxon>
        <taxon>Aeromonas</taxon>
    </lineage>
</organism>
<dbReference type="Gene3D" id="3.90.1210.10">
    <property type="entry name" value="Antifreeze-like/N-acetylneuraminic acid synthase C-terminal domain"/>
    <property type="match status" value="1"/>
</dbReference>
<dbReference type="InterPro" id="IPR013974">
    <property type="entry name" value="SAF"/>
</dbReference>
<reference evidence="2" key="1">
    <citation type="journal article" date="2015" name="Toxicon">
        <title>Production level of tetrodotoxin in Aeromonas is associated with the copy number of a plasmid.</title>
        <authorList>
            <person name="Liu J."/>
            <person name="Wei F."/>
            <person name="Lu Y."/>
            <person name="Ma T."/>
            <person name="Zhao J."/>
            <person name="Gong X."/>
            <person name="Bao B."/>
        </authorList>
    </citation>
    <scope>NUCLEOTIDE SEQUENCE</scope>
    <source>
        <strain evidence="2">Ne-1</strain>
        <plasmid evidence="2">pNe-1</plasmid>
    </source>
</reference>
<evidence type="ECO:0000313" key="2">
    <source>
        <dbReference type="EMBL" id="AKO69662.1"/>
    </source>
</evidence>
<sequence>MKKYFKIISAILFLVLGVGILFGWEFYFKDKIDTVEVIVAKQDITFKDKLTADNLEVKSIRRENAISNYLTPNDVDVVLNKYAAIDIKKGTQLYSKLVDTYNLIPNEKKGEFVAPIPDEWLFAVPGSLRKAFIADFYAIPDEEQQVIQSIVASDSEDENDSEDKKLTEEQVSNLVSKDNKPILQNIRVSSVKDGTNGEVKESTEDTEQATGEISTLEIIANDEILSTLQEYTSNGYKLYVVYRYER</sequence>
<proteinExistence type="predicted"/>
<keyword evidence="2" id="KW-0282">Flagellum</keyword>
<dbReference type="CDD" id="cd11614">
    <property type="entry name" value="SAF_CpaB_FlgA_like"/>
    <property type="match status" value="1"/>
</dbReference>
<keyword evidence="2" id="KW-0966">Cell projection</keyword>
<dbReference type="Pfam" id="PF08666">
    <property type="entry name" value="SAF"/>
    <property type="match status" value="1"/>
</dbReference>
<geneLocation type="plasmid" evidence="2">
    <name>pNe-1</name>
</geneLocation>
<evidence type="ECO:0000259" key="1">
    <source>
        <dbReference type="SMART" id="SM00858"/>
    </source>
</evidence>
<keyword evidence="2" id="KW-0614">Plasmid</keyword>